<comment type="caution">
    <text evidence="2">The sequence shown here is derived from an EMBL/GenBank/DDBJ whole genome shotgun (WGS) entry which is preliminary data.</text>
</comment>
<dbReference type="Gene3D" id="3.30.70.120">
    <property type="match status" value="1"/>
</dbReference>
<keyword evidence="3" id="KW-1185">Reference proteome</keyword>
<dbReference type="Pfam" id="PF03091">
    <property type="entry name" value="CutA1"/>
    <property type="match status" value="1"/>
</dbReference>
<dbReference type="InterPro" id="IPR004323">
    <property type="entry name" value="Ion_tolerance_CutA"/>
</dbReference>
<organism evidence="2 3">
    <name type="scientific">Luteolibacter yonseiensis</name>
    <dbReference type="NCBI Taxonomy" id="1144680"/>
    <lineage>
        <taxon>Bacteria</taxon>
        <taxon>Pseudomonadati</taxon>
        <taxon>Verrucomicrobiota</taxon>
        <taxon>Verrucomicrobiia</taxon>
        <taxon>Verrucomicrobiales</taxon>
        <taxon>Verrucomicrobiaceae</taxon>
        <taxon>Luteolibacter</taxon>
    </lineage>
</organism>
<proteinExistence type="inferred from homology"/>
<comment type="similarity">
    <text evidence="1">Belongs to the CutA family.</text>
</comment>
<dbReference type="PANTHER" id="PTHR23419:SF8">
    <property type="entry name" value="FI09726P"/>
    <property type="match status" value="1"/>
</dbReference>
<dbReference type="InterPro" id="IPR011322">
    <property type="entry name" value="N-reg_PII-like_a/b"/>
</dbReference>
<dbReference type="EMBL" id="JAENIK010000011">
    <property type="protein sequence ID" value="MBK1816044.1"/>
    <property type="molecule type" value="Genomic_DNA"/>
</dbReference>
<evidence type="ECO:0000313" key="2">
    <source>
        <dbReference type="EMBL" id="MBK1816044.1"/>
    </source>
</evidence>
<evidence type="ECO:0000313" key="3">
    <source>
        <dbReference type="Proteomes" id="UP000600139"/>
    </source>
</evidence>
<dbReference type="GO" id="GO:0005507">
    <property type="term" value="F:copper ion binding"/>
    <property type="evidence" value="ECO:0007669"/>
    <property type="project" value="TreeGrafter"/>
</dbReference>
<dbReference type="AlphaFoldDB" id="A0A934R372"/>
<gene>
    <name evidence="2" type="ORF">JIN84_10510</name>
</gene>
<dbReference type="GO" id="GO:0010038">
    <property type="term" value="P:response to metal ion"/>
    <property type="evidence" value="ECO:0007669"/>
    <property type="project" value="InterPro"/>
</dbReference>
<sequence length="108" mass="12053">MSDVLVILCTFPDSGQARQIGTRLVEMQLAACVNLVPAIESIYRWQGRIETASEVLAIFKTTSAVFPAFEQTLMELHPYEVPEIIAIAPDGIAEPYRNWVRMETTPQG</sequence>
<reference evidence="2" key="1">
    <citation type="submission" date="2021-01" db="EMBL/GenBank/DDBJ databases">
        <title>Modified the classification status of verrucomicrobia.</title>
        <authorList>
            <person name="Feng X."/>
        </authorList>
    </citation>
    <scope>NUCLEOTIDE SEQUENCE</scope>
    <source>
        <strain evidence="2">JCM 18052</strain>
    </source>
</reference>
<protein>
    <submittedName>
        <fullName evidence="2">Divalent-cation tolerance protein CutA</fullName>
    </submittedName>
</protein>
<evidence type="ECO:0000256" key="1">
    <source>
        <dbReference type="ARBA" id="ARBA00010169"/>
    </source>
</evidence>
<accession>A0A934R372</accession>
<dbReference type="RefSeq" id="WP_200351002.1">
    <property type="nucleotide sequence ID" value="NZ_BAABHZ010000006.1"/>
</dbReference>
<dbReference type="SUPFAM" id="SSF54913">
    <property type="entry name" value="GlnB-like"/>
    <property type="match status" value="1"/>
</dbReference>
<dbReference type="InterPro" id="IPR015867">
    <property type="entry name" value="N-reg_PII/ATP_PRibTrfase_C"/>
</dbReference>
<dbReference type="Proteomes" id="UP000600139">
    <property type="component" value="Unassembled WGS sequence"/>
</dbReference>
<name>A0A934R372_9BACT</name>
<dbReference type="PANTHER" id="PTHR23419">
    <property type="entry name" value="DIVALENT CATION TOLERANCE CUTA-RELATED"/>
    <property type="match status" value="1"/>
</dbReference>